<sequence length="187" mass="21803">MRITAGKLKNRVILSREGQKTRPTQERIKESIFSIIYDKIDDAKFLDLFAGTGNMSFEALSRGAKRAIMIESDHEALNVIIDNVEKLDLSKYCRAYKNEVLRAIKILKNKNEKFDIIFMDPPYKENHTEKTLLELSKFDILDDNGIIICEHANYEKLDNVIGIFTKFDEREYKKKVISFFKKGENNE</sequence>
<dbReference type="GO" id="GO:0031167">
    <property type="term" value="P:rRNA methylation"/>
    <property type="evidence" value="ECO:0007669"/>
    <property type="project" value="InterPro"/>
</dbReference>
<dbReference type="GO" id="GO:0008168">
    <property type="term" value="F:methyltransferase activity"/>
    <property type="evidence" value="ECO:0007669"/>
    <property type="project" value="UniProtKB-KW"/>
</dbReference>
<gene>
    <name evidence="3" type="ORF">OMES3154_00035</name>
</gene>
<proteinExistence type="predicted"/>
<evidence type="ECO:0000256" key="1">
    <source>
        <dbReference type="ARBA" id="ARBA00022603"/>
    </source>
</evidence>
<evidence type="ECO:0000313" key="4">
    <source>
        <dbReference type="Proteomes" id="UP000419017"/>
    </source>
</evidence>
<dbReference type="PANTHER" id="PTHR43542">
    <property type="entry name" value="METHYLTRANSFERASE"/>
    <property type="match status" value="1"/>
</dbReference>
<keyword evidence="1 3" id="KW-0489">Methyltransferase</keyword>
<reference evidence="3 4" key="1">
    <citation type="submission" date="2019-10" db="EMBL/GenBank/DDBJ databases">
        <authorList>
            <person name="Blom J."/>
        </authorList>
    </citation>
    <scope>NUCLEOTIDE SEQUENCE [LARGE SCALE GENOMIC DNA]</scope>
    <source>
        <strain evidence="3 4">ES3154-GLU</strain>
    </source>
</reference>
<dbReference type="GO" id="GO:0003676">
    <property type="term" value="F:nucleic acid binding"/>
    <property type="evidence" value="ECO:0007669"/>
    <property type="project" value="InterPro"/>
</dbReference>
<dbReference type="Gene3D" id="3.40.50.150">
    <property type="entry name" value="Vaccinia Virus protein VP39"/>
    <property type="match status" value="1"/>
</dbReference>
<evidence type="ECO:0000313" key="3">
    <source>
        <dbReference type="EMBL" id="VWL84787.1"/>
    </source>
</evidence>
<dbReference type="RefSeq" id="WP_156682844.1">
    <property type="nucleotide sequence ID" value="NZ_CABWIB010000001.1"/>
</dbReference>
<dbReference type="PANTHER" id="PTHR43542:SF1">
    <property type="entry name" value="METHYLTRANSFERASE"/>
    <property type="match status" value="1"/>
</dbReference>
<dbReference type="NCBIfam" id="TIGR00095">
    <property type="entry name" value="16S rRNA (guanine(966)-N(2))-methyltransferase RsmD"/>
    <property type="match status" value="1"/>
</dbReference>
<dbReference type="InterPro" id="IPR002052">
    <property type="entry name" value="DNA_methylase_N6_adenine_CS"/>
</dbReference>
<keyword evidence="4" id="KW-1185">Reference proteome</keyword>
<accession>A0A6I8MBJ1</accession>
<dbReference type="Proteomes" id="UP000419017">
    <property type="component" value="Unassembled WGS sequence"/>
</dbReference>
<dbReference type="SUPFAM" id="SSF53335">
    <property type="entry name" value="S-adenosyl-L-methionine-dependent methyltransferases"/>
    <property type="match status" value="1"/>
</dbReference>
<dbReference type="CDD" id="cd02440">
    <property type="entry name" value="AdoMet_MTases"/>
    <property type="match status" value="1"/>
</dbReference>
<dbReference type="PIRSF" id="PIRSF004553">
    <property type="entry name" value="CHP00095"/>
    <property type="match status" value="1"/>
</dbReference>
<dbReference type="InterPro" id="IPR004398">
    <property type="entry name" value="RNA_MeTrfase_RsmD"/>
</dbReference>
<dbReference type="InterPro" id="IPR029063">
    <property type="entry name" value="SAM-dependent_MTases_sf"/>
</dbReference>
<evidence type="ECO:0000256" key="2">
    <source>
        <dbReference type="ARBA" id="ARBA00022679"/>
    </source>
</evidence>
<keyword evidence="2 3" id="KW-0808">Transferase</keyword>
<protein>
    <submittedName>
        <fullName evidence="3">Methyltransferase</fullName>
    </submittedName>
</protein>
<organism evidence="3 4">
    <name type="scientific">Oceanivirga miroungae</name>
    <dbReference type="NCBI Taxonomy" id="1130046"/>
    <lineage>
        <taxon>Bacteria</taxon>
        <taxon>Fusobacteriati</taxon>
        <taxon>Fusobacteriota</taxon>
        <taxon>Fusobacteriia</taxon>
        <taxon>Fusobacteriales</taxon>
        <taxon>Leptotrichiaceae</taxon>
        <taxon>Oceanivirga</taxon>
    </lineage>
</organism>
<dbReference type="EMBL" id="CABWIB010000001">
    <property type="protein sequence ID" value="VWL84787.1"/>
    <property type="molecule type" value="Genomic_DNA"/>
</dbReference>
<dbReference type="PROSITE" id="PS00092">
    <property type="entry name" value="N6_MTASE"/>
    <property type="match status" value="1"/>
</dbReference>
<name>A0A6I8MBJ1_9FUSO</name>
<dbReference type="Pfam" id="PF03602">
    <property type="entry name" value="Cons_hypoth95"/>
    <property type="match status" value="1"/>
</dbReference>
<dbReference type="AlphaFoldDB" id="A0A6I8MBJ1"/>